<evidence type="ECO:0000256" key="3">
    <source>
        <dbReference type="ARBA" id="ARBA00022452"/>
    </source>
</evidence>
<keyword evidence="11" id="KW-1185">Reference proteome</keyword>
<protein>
    <submittedName>
        <fullName evidence="10">SusC/RagA family TonB-dependent receptor</fullName>
    </submittedName>
</protein>
<keyword evidence="6 7" id="KW-0998">Cell outer membrane</keyword>
<evidence type="ECO:0000256" key="2">
    <source>
        <dbReference type="ARBA" id="ARBA00022448"/>
    </source>
</evidence>
<dbReference type="AlphaFoldDB" id="A0A2H1YHT0"/>
<feature type="signal peptide" evidence="8">
    <location>
        <begin position="1"/>
        <end position="22"/>
    </location>
</feature>
<dbReference type="EMBL" id="OENF01000038">
    <property type="protein sequence ID" value="SOS75028.1"/>
    <property type="molecule type" value="Genomic_DNA"/>
</dbReference>
<sequence>MKTKFNGILTLLLALVVQISFAQDRTISGTVSDESGPLPGVTVLRKGIAKGTETDFDGKYTIATKQGEVLIFSFVGMKTAQKTVGASNSINLVMQNDNVLDEIVVTALGIKRKSDEITTANQVVKASEITKAEVPTVTQGLVGKVSGLQINTTSQGAKPTFDLRLRGNRSLTGNNSALIVIDGAISSSVVLNALDPKSIESVNVIKGANGAALYGSDGSNGVLIVTTKKGNNDGKFRVTIGTSVQVQELAYLPERQTTYGQGWGTGINLAENGGWGPAFDGSIQPVGVAAPGFEQMYAPYVGDADNIKSFFKKGFQKQHNIGLSTGSLEQGYVNFSAGLLDVTSIIPNEKYKRSSFNFKAGKKVGKVTVDGAISYIVDSEKVASSETTRGDNSVYGALLQTPTNVNLDQFKDFTGNERNTRHWNSYYLSPYWVLDNVRSTTKSDIVNTTINLGYEINDNINFTVLGNAIFRQTNTEYKRNAFTEPVVRVGDRTASSRYTTRNRTTREIYSNYKFNFDYDLTEDITFKANVGGDIREFNRKYLYSGVNNLAIESLSNIASGASAPTVTDAKYKRRAIGLFGNFDFGFRDYLFLNMTARNDWTSKLSKDNNSFFYPSAGVSFVPTKAFPSLKTNVLNKMKLSYSFVKVGNDAAGINAINAIYEKPAAFPYGDLTSFRPDRTITDPNLTPEFIASHEFGLNVDLYRSRVTLDFSAFTSKNTDQVVKVASSRASGVEEAGINIGETSSQGFEVDLGFVPIKTDDLRWDLRVSYATNKTVVDKISDSLDEVVISNDTDVDIVAKKGEEFPLIKGIAYQRDDKGRVIVDASTGNPLQTDAKVVLGKVIPDYVLGLTSALNYKGFTLSTTLDYRTGHSIYSSVKKELVRNGLAVETVQSGRKGFILPNSVISDGKGGYVPNTNVITGGTTSNSITNYYTGNFGDSAENFVLDATALKVREISLTYDMPKDFLKNTGVNSLQIGLSARNPFVLLSNDNRGFTDPEYNSAGGDTSKAGDSFNNAGGASRYDLLPPTRYYGLSVNLSL</sequence>
<dbReference type="Proteomes" id="UP000234211">
    <property type="component" value="Unassembled WGS sequence"/>
</dbReference>
<dbReference type="OrthoDB" id="9768177at2"/>
<organism evidence="10 11">
    <name type="scientific">Tenacibaculum piscium</name>
    <dbReference type="NCBI Taxonomy" id="1458515"/>
    <lineage>
        <taxon>Bacteria</taxon>
        <taxon>Pseudomonadati</taxon>
        <taxon>Bacteroidota</taxon>
        <taxon>Flavobacteriia</taxon>
        <taxon>Flavobacteriales</taxon>
        <taxon>Flavobacteriaceae</taxon>
        <taxon>Tenacibaculum</taxon>
    </lineage>
</organism>
<feature type="chain" id="PRO_5013635128" evidence="8">
    <location>
        <begin position="23"/>
        <end position="1038"/>
    </location>
</feature>
<dbReference type="Gene3D" id="2.40.170.20">
    <property type="entry name" value="TonB-dependent receptor, beta-barrel domain"/>
    <property type="match status" value="1"/>
</dbReference>
<keyword evidence="3 7" id="KW-1134">Transmembrane beta strand</keyword>
<evidence type="ECO:0000256" key="1">
    <source>
        <dbReference type="ARBA" id="ARBA00004571"/>
    </source>
</evidence>
<evidence type="ECO:0000313" key="10">
    <source>
        <dbReference type="EMBL" id="SOS75028.1"/>
    </source>
</evidence>
<dbReference type="SUPFAM" id="SSF49464">
    <property type="entry name" value="Carboxypeptidase regulatory domain-like"/>
    <property type="match status" value="1"/>
</dbReference>
<dbReference type="Pfam" id="PF13715">
    <property type="entry name" value="CarbopepD_reg_2"/>
    <property type="match status" value="1"/>
</dbReference>
<comment type="subcellular location">
    <subcellularLocation>
        <location evidence="1 7">Cell outer membrane</location>
        <topology evidence="1 7">Multi-pass membrane protein</topology>
    </subcellularLocation>
</comment>
<evidence type="ECO:0000256" key="7">
    <source>
        <dbReference type="PROSITE-ProRule" id="PRU01360"/>
    </source>
</evidence>
<dbReference type="Pfam" id="PF07715">
    <property type="entry name" value="Plug"/>
    <property type="match status" value="1"/>
</dbReference>
<evidence type="ECO:0000256" key="6">
    <source>
        <dbReference type="ARBA" id="ARBA00023237"/>
    </source>
</evidence>
<evidence type="ECO:0000256" key="4">
    <source>
        <dbReference type="ARBA" id="ARBA00022692"/>
    </source>
</evidence>
<keyword evidence="5 7" id="KW-0472">Membrane</keyword>
<dbReference type="RefSeq" id="WP_101917651.1">
    <property type="nucleotide sequence ID" value="NZ_OENF01000038.1"/>
</dbReference>
<evidence type="ECO:0000256" key="8">
    <source>
        <dbReference type="SAM" id="SignalP"/>
    </source>
</evidence>
<dbReference type="Gene3D" id="2.60.40.1120">
    <property type="entry name" value="Carboxypeptidase-like, regulatory domain"/>
    <property type="match status" value="1"/>
</dbReference>
<dbReference type="Gene3D" id="2.170.130.10">
    <property type="entry name" value="TonB-dependent receptor, plug domain"/>
    <property type="match status" value="1"/>
</dbReference>
<evidence type="ECO:0000313" key="11">
    <source>
        <dbReference type="Proteomes" id="UP000234211"/>
    </source>
</evidence>
<dbReference type="SUPFAM" id="SSF56935">
    <property type="entry name" value="Porins"/>
    <property type="match status" value="1"/>
</dbReference>
<accession>A0A2H1YHT0</accession>
<dbReference type="InterPro" id="IPR039426">
    <property type="entry name" value="TonB-dep_rcpt-like"/>
</dbReference>
<feature type="domain" description="TonB-dependent receptor plug" evidence="9">
    <location>
        <begin position="116"/>
        <end position="222"/>
    </location>
</feature>
<dbReference type="InterPro" id="IPR012910">
    <property type="entry name" value="Plug_dom"/>
</dbReference>
<dbReference type="NCBIfam" id="TIGR04056">
    <property type="entry name" value="OMP_RagA_SusC"/>
    <property type="match status" value="1"/>
</dbReference>
<keyword evidence="2 7" id="KW-0813">Transport</keyword>
<name>A0A2H1YHT0_9FLAO</name>
<evidence type="ECO:0000259" key="9">
    <source>
        <dbReference type="Pfam" id="PF07715"/>
    </source>
</evidence>
<keyword evidence="4 7" id="KW-0812">Transmembrane</keyword>
<dbReference type="PROSITE" id="PS52016">
    <property type="entry name" value="TONB_DEPENDENT_REC_3"/>
    <property type="match status" value="1"/>
</dbReference>
<evidence type="ECO:0000256" key="5">
    <source>
        <dbReference type="ARBA" id="ARBA00023136"/>
    </source>
</evidence>
<gene>
    <name evidence="10" type="ORF">TNO020_430032</name>
</gene>
<reference evidence="11" key="1">
    <citation type="submission" date="2017-11" db="EMBL/GenBank/DDBJ databases">
        <authorList>
            <person name="Duchaud E."/>
        </authorList>
    </citation>
    <scope>NUCLEOTIDE SEQUENCE [LARGE SCALE GENOMIC DNA]</scope>
    <source>
        <strain evidence="11">Tenacibaculum sp. TNO020</strain>
    </source>
</reference>
<comment type="similarity">
    <text evidence="7">Belongs to the TonB-dependent receptor family.</text>
</comment>
<dbReference type="InterPro" id="IPR037066">
    <property type="entry name" value="Plug_dom_sf"/>
</dbReference>
<keyword evidence="10" id="KW-0675">Receptor</keyword>
<dbReference type="InterPro" id="IPR008969">
    <property type="entry name" value="CarboxyPept-like_regulatory"/>
</dbReference>
<proteinExistence type="inferred from homology"/>
<dbReference type="InterPro" id="IPR023996">
    <property type="entry name" value="TonB-dep_OMP_SusC/RagA"/>
</dbReference>
<dbReference type="GO" id="GO:0009279">
    <property type="term" value="C:cell outer membrane"/>
    <property type="evidence" value="ECO:0007669"/>
    <property type="project" value="UniProtKB-SubCell"/>
</dbReference>
<dbReference type="InterPro" id="IPR036942">
    <property type="entry name" value="Beta-barrel_TonB_sf"/>
</dbReference>
<keyword evidence="8" id="KW-0732">Signal</keyword>